<evidence type="ECO:0000313" key="2">
    <source>
        <dbReference type="Proteomes" id="UP001418796"/>
    </source>
</evidence>
<comment type="caution">
    <text evidence="1">The sequence shown here is derived from an EMBL/GenBank/DDBJ whole genome shotgun (WGS) entry which is preliminary data.</text>
</comment>
<gene>
    <name evidence="1" type="ORF">MKY91_03665</name>
</gene>
<sequence>MNFKEMQSLMQQAIPLAKQMEGDWQARMKLALHSVKINHYMKQPISKRVIHKLLEHGVSYRRISRNYKVGRQEISVFEDMQ</sequence>
<dbReference type="Proteomes" id="UP001418796">
    <property type="component" value="Unassembled WGS sequence"/>
</dbReference>
<reference evidence="1 2" key="1">
    <citation type="submission" date="2024-03" db="EMBL/GenBank/DDBJ databases">
        <title>Bacilli Hybrid Assemblies.</title>
        <authorList>
            <person name="Kovac J."/>
        </authorList>
    </citation>
    <scope>NUCLEOTIDE SEQUENCE [LARGE SCALE GENOMIC DNA]</scope>
    <source>
        <strain evidence="1 2">FSL R7-0666</strain>
    </source>
</reference>
<name>A0ABU9VGA4_9BACI</name>
<organism evidence="1 2">
    <name type="scientific">Alkalicoccobacillus gibsonii</name>
    <dbReference type="NCBI Taxonomy" id="79881"/>
    <lineage>
        <taxon>Bacteria</taxon>
        <taxon>Bacillati</taxon>
        <taxon>Bacillota</taxon>
        <taxon>Bacilli</taxon>
        <taxon>Bacillales</taxon>
        <taxon>Bacillaceae</taxon>
        <taxon>Alkalicoccobacillus</taxon>
    </lineage>
</organism>
<keyword evidence="2" id="KW-1185">Reference proteome</keyword>
<dbReference type="RefSeq" id="WP_343129393.1">
    <property type="nucleotide sequence ID" value="NZ_JBCITK010000001.1"/>
</dbReference>
<dbReference type="EMBL" id="JBCITK010000001">
    <property type="protein sequence ID" value="MEN0642258.1"/>
    <property type="molecule type" value="Genomic_DNA"/>
</dbReference>
<proteinExistence type="predicted"/>
<protein>
    <recommendedName>
        <fullName evidence="3">Transposase</fullName>
    </recommendedName>
</protein>
<evidence type="ECO:0008006" key="3">
    <source>
        <dbReference type="Google" id="ProtNLM"/>
    </source>
</evidence>
<accession>A0ABU9VGA4</accession>
<evidence type="ECO:0000313" key="1">
    <source>
        <dbReference type="EMBL" id="MEN0642258.1"/>
    </source>
</evidence>